<evidence type="ECO:0000259" key="2">
    <source>
        <dbReference type="Pfam" id="PF09361"/>
    </source>
</evidence>
<name>A0A1M6JFZ9_9BRAD</name>
<accession>A0A1M6JFZ9</accession>
<feature type="region of interest" description="Disordered" evidence="1">
    <location>
        <begin position="1"/>
        <end position="77"/>
    </location>
</feature>
<evidence type="ECO:0000313" key="4">
    <source>
        <dbReference type="Proteomes" id="UP000189935"/>
    </source>
</evidence>
<dbReference type="Proteomes" id="UP000189935">
    <property type="component" value="Chromosome I"/>
</dbReference>
<evidence type="ECO:0000313" key="3">
    <source>
        <dbReference type="EMBL" id="SHJ45607.1"/>
    </source>
</evidence>
<sequence>MSTTHQDKSSDKPRQRSRKADRRGQKTDQQQSPKFDQRDEDQIGPMIASNDAPTNDAAAPAELPSSGAPPPADVPLIGKAAPADALSIGAPADGHPVSIQTIAIAYGDYTKKSFQETRSFVEKFMGVQSFDKAIELQTEFARQAYANFVAESQKILELYSELAKQIFKPWEALRPR</sequence>
<gene>
    <name evidence="3" type="ORF">SAMN05444159_0668</name>
</gene>
<evidence type="ECO:0000256" key="1">
    <source>
        <dbReference type="SAM" id="MobiDB-lite"/>
    </source>
</evidence>
<dbReference type="EMBL" id="LT670844">
    <property type="protein sequence ID" value="SHJ45607.1"/>
    <property type="molecule type" value="Genomic_DNA"/>
</dbReference>
<feature type="compositionally biased region" description="Basic and acidic residues" evidence="1">
    <location>
        <begin position="1"/>
        <end position="14"/>
    </location>
</feature>
<dbReference type="Pfam" id="PF09361">
    <property type="entry name" value="Phasin_2"/>
    <property type="match status" value="1"/>
</dbReference>
<reference evidence="3 4" key="1">
    <citation type="submission" date="2016-11" db="EMBL/GenBank/DDBJ databases">
        <authorList>
            <person name="Jaros S."/>
            <person name="Januszkiewicz K."/>
            <person name="Wedrychowicz H."/>
        </authorList>
    </citation>
    <scope>NUCLEOTIDE SEQUENCE [LARGE SCALE GENOMIC DNA]</scope>
    <source>
        <strain evidence="3 4">GAS499</strain>
    </source>
</reference>
<protein>
    <submittedName>
        <fullName evidence="3">Phasin protein</fullName>
    </submittedName>
</protein>
<feature type="domain" description="Phasin" evidence="2">
    <location>
        <begin position="99"/>
        <end position="172"/>
    </location>
</feature>
<dbReference type="AlphaFoldDB" id="A0A1M6JFZ9"/>
<organism evidence="3 4">
    <name type="scientific">Bradyrhizobium lablabi</name>
    <dbReference type="NCBI Taxonomy" id="722472"/>
    <lineage>
        <taxon>Bacteria</taxon>
        <taxon>Pseudomonadati</taxon>
        <taxon>Pseudomonadota</taxon>
        <taxon>Alphaproteobacteria</taxon>
        <taxon>Hyphomicrobiales</taxon>
        <taxon>Nitrobacteraceae</taxon>
        <taxon>Bradyrhizobium</taxon>
    </lineage>
</organism>
<feature type="compositionally biased region" description="Low complexity" evidence="1">
    <location>
        <begin position="48"/>
        <end position="61"/>
    </location>
</feature>
<dbReference type="InterPro" id="IPR018968">
    <property type="entry name" value="Phasin"/>
</dbReference>
<proteinExistence type="predicted"/>